<dbReference type="STRING" id="70996.SE18_02110"/>
<evidence type="ECO:0000313" key="1">
    <source>
        <dbReference type="EMBL" id="KPL91466.1"/>
    </source>
</evidence>
<dbReference type="RefSeq" id="WP_054532764.1">
    <property type="nucleotide sequence ID" value="NZ_LGKP01000005.1"/>
</dbReference>
<dbReference type="AlphaFoldDB" id="A0A0N8GT94"/>
<organism evidence="1 2">
    <name type="scientific">Herpetosiphon geysericola</name>
    <dbReference type="NCBI Taxonomy" id="70996"/>
    <lineage>
        <taxon>Bacteria</taxon>
        <taxon>Bacillati</taxon>
        <taxon>Chloroflexota</taxon>
        <taxon>Chloroflexia</taxon>
        <taxon>Herpetosiphonales</taxon>
        <taxon>Herpetosiphonaceae</taxon>
        <taxon>Herpetosiphon</taxon>
    </lineage>
</organism>
<evidence type="ECO:0000313" key="2">
    <source>
        <dbReference type="Proteomes" id="UP000050277"/>
    </source>
</evidence>
<dbReference type="EMBL" id="LGKP01000005">
    <property type="protein sequence ID" value="KPL91466.1"/>
    <property type="molecule type" value="Genomic_DNA"/>
</dbReference>
<sequence length="129" mass="14252">MSFSETHDIIPKLHAILAAVPDVADEHHLGRPFLTAYQIAIAFAQRHPDDVTNLGHPIGGQGSGSRYSLSTYVARLLSGYVKANPNGPIEGAFISNWHLNELTFNYNEQLIRSSLTESSFPLSMFRLKS</sequence>
<keyword evidence="2" id="KW-1185">Reference proteome</keyword>
<proteinExistence type="predicted"/>
<dbReference type="OrthoDB" id="1913609at2"/>
<dbReference type="Proteomes" id="UP000050277">
    <property type="component" value="Unassembled WGS sequence"/>
</dbReference>
<reference evidence="1 2" key="1">
    <citation type="submission" date="2015-07" db="EMBL/GenBank/DDBJ databases">
        <title>Whole genome sequence of Herpetosiphon geysericola DSM 7119.</title>
        <authorList>
            <person name="Hemp J."/>
            <person name="Ward L.M."/>
            <person name="Pace L.A."/>
            <person name="Fischer W.W."/>
        </authorList>
    </citation>
    <scope>NUCLEOTIDE SEQUENCE [LARGE SCALE GENOMIC DNA]</scope>
    <source>
        <strain evidence="1 2">DSM 7119</strain>
    </source>
</reference>
<accession>A0A0N8GT94</accession>
<name>A0A0N8GT94_9CHLR</name>
<protein>
    <submittedName>
        <fullName evidence="1">Uncharacterized protein</fullName>
    </submittedName>
</protein>
<comment type="caution">
    <text evidence="1">The sequence shown here is derived from an EMBL/GenBank/DDBJ whole genome shotgun (WGS) entry which is preliminary data.</text>
</comment>
<gene>
    <name evidence="1" type="ORF">SE18_02110</name>
</gene>